<dbReference type="CDD" id="cd00093">
    <property type="entry name" value="HTH_XRE"/>
    <property type="match status" value="1"/>
</dbReference>
<proteinExistence type="predicted"/>
<dbReference type="AlphaFoldDB" id="A0A1C6J4K2"/>
<dbReference type="Gene3D" id="1.10.260.40">
    <property type="entry name" value="lambda repressor-like DNA-binding domains"/>
    <property type="match status" value="1"/>
</dbReference>
<dbReference type="PROSITE" id="PS50943">
    <property type="entry name" value="HTH_CROC1"/>
    <property type="match status" value="1"/>
</dbReference>
<dbReference type="Pfam" id="PF13443">
    <property type="entry name" value="HTH_26"/>
    <property type="match status" value="1"/>
</dbReference>
<organism evidence="2">
    <name type="scientific">uncultured Anaerotruncus sp</name>
    <dbReference type="NCBI Taxonomy" id="905011"/>
    <lineage>
        <taxon>Bacteria</taxon>
        <taxon>Bacillati</taxon>
        <taxon>Bacillota</taxon>
        <taxon>Clostridia</taxon>
        <taxon>Eubacteriales</taxon>
        <taxon>Oscillospiraceae</taxon>
        <taxon>Anaerotruncus</taxon>
        <taxon>environmental samples</taxon>
    </lineage>
</organism>
<feature type="domain" description="HTH cro/C1-type" evidence="1">
    <location>
        <begin position="14"/>
        <end position="69"/>
    </location>
</feature>
<reference evidence="2" key="1">
    <citation type="submission" date="2015-09" db="EMBL/GenBank/DDBJ databases">
        <authorList>
            <consortium name="Pathogen Informatics"/>
        </authorList>
    </citation>
    <scope>NUCLEOTIDE SEQUENCE</scope>
    <source>
        <strain evidence="2">2789STDY5834896</strain>
    </source>
</reference>
<evidence type="ECO:0000259" key="1">
    <source>
        <dbReference type="PROSITE" id="PS50943"/>
    </source>
</evidence>
<evidence type="ECO:0000313" key="2">
    <source>
        <dbReference type="EMBL" id="SCJ76959.1"/>
    </source>
</evidence>
<sequence length="114" mass="12194">MRETIDNQDRSAVIREGIAQRGMTVKSFAAQIGMPYSTLLSILKSGVGGAALDNLQKICAGLQLPLAALQSPTLPQPPISGPALTAAEQRLLKQYRALPEMQPAVCKLLDIEKP</sequence>
<dbReference type="InterPro" id="IPR001387">
    <property type="entry name" value="Cro/C1-type_HTH"/>
</dbReference>
<dbReference type="SMART" id="SM00530">
    <property type="entry name" value="HTH_XRE"/>
    <property type="match status" value="1"/>
</dbReference>
<gene>
    <name evidence="2" type="ORF">SAMEA3545359_01908</name>
</gene>
<dbReference type="GO" id="GO:0003677">
    <property type="term" value="F:DNA binding"/>
    <property type="evidence" value="ECO:0007669"/>
    <property type="project" value="InterPro"/>
</dbReference>
<protein>
    <recommendedName>
        <fullName evidence="1">HTH cro/C1-type domain-containing protein</fullName>
    </recommendedName>
</protein>
<dbReference type="SUPFAM" id="SSF47413">
    <property type="entry name" value="lambda repressor-like DNA-binding domains"/>
    <property type="match status" value="1"/>
</dbReference>
<dbReference type="EMBL" id="FMHG01000001">
    <property type="protein sequence ID" value="SCJ76959.1"/>
    <property type="molecule type" value="Genomic_DNA"/>
</dbReference>
<accession>A0A1C6J4K2</accession>
<dbReference type="InterPro" id="IPR010982">
    <property type="entry name" value="Lambda_DNA-bd_dom_sf"/>
</dbReference>
<name>A0A1C6J4K2_9FIRM</name>